<accession>A0A5N6RGL7</accession>
<evidence type="ECO:0000313" key="3">
    <source>
        <dbReference type="Proteomes" id="UP000327013"/>
    </source>
</evidence>
<protein>
    <submittedName>
        <fullName evidence="2">Uncharacterized protein</fullName>
    </submittedName>
</protein>
<feature type="compositionally biased region" description="Pro residues" evidence="1">
    <location>
        <begin position="12"/>
        <end position="23"/>
    </location>
</feature>
<reference evidence="2 3" key="1">
    <citation type="submission" date="2019-06" db="EMBL/GenBank/DDBJ databases">
        <title>A chromosomal-level reference genome of Carpinus fangiana (Coryloideae, Betulaceae).</title>
        <authorList>
            <person name="Yang X."/>
            <person name="Wang Z."/>
            <person name="Zhang L."/>
            <person name="Hao G."/>
            <person name="Liu J."/>
            <person name="Yang Y."/>
        </authorList>
    </citation>
    <scope>NUCLEOTIDE SEQUENCE [LARGE SCALE GENOMIC DNA]</scope>
    <source>
        <strain evidence="2">Cfa_2016G</strain>
        <tissue evidence="2">Leaf</tissue>
    </source>
</reference>
<feature type="compositionally biased region" description="Basic residues" evidence="1">
    <location>
        <begin position="1"/>
        <end position="10"/>
    </location>
</feature>
<organism evidence="2 3">
    <name type="scientific">Carpinus fangiana</name>
    <dbReference type="NCBI Taxonomy" id="176857"/>
    <lineage>
        <taxon>Eukaryota</taxon>
        <taxon>Viridiplantae</taxon>
        <taxon>Streptophyta</taxon>
        <taxon>Embryophyta</taxon>
        <taxon>Tracheophyta</taxon>
        <taxon>Spermatophyta</taxon>
        <taxon>Magnoliopsida</taxon>
        <taxon>eudicotyledons</taxon>
        <taxon>Gunneridae</taxon>
        <taxon>Pentapetalae</taxon>
        <taxon>rosids</taxon>
        <taxon>fabids</taxon>
        <taxon>Fagales</taxon>
        <taxon>Betulaceae</taxon>
        <taxon>Carpinus</taxon>
    </lineage>
</organism>
<keyword evidence="3" id="KW-1185">Reference proteome</keyword>
<dbReference type="AlphaFoldDB" id="A0A5N6RGL7"/>
<evidence type="ECO:0000313" key="2">
    <source>
        <dbReference type="EMBL" id="KAE8076980.1"/>
    </source>
</evidence>
<gene>
    <name evidence="2" type="ORF">FH972_015594</name>
</gene>
<evidence type="ECO:0000256" key="1">
    <source>
        <dbReference type="SAM" id="MobiDB-lite"/>
    </source>
</evidence>
<name>A0A5N6RGL7_9ROSI</name>
<dbReference type="Proteomes" id="UP000327013">
    <property type="component" value="Chromosome 6"/>
</dbReference>
<dbReference type="EMBL" id="CM017326">
    <property type="protein sequence ID" value="KAE8076980.1"/>
    <property type="molecule type" value="Genomic_DNA"/>
</dbReference>
<proteinExistence type="predicted"/>
<sequence length="184" mass="20672">MKPKTHRLSCKKPPPTGCPPPSNRPAGRSHCPDQPDDSSLHPRPGRSHPRPAGHGGHLQAPEPVGLLLLPDFAPVGLLLLPVHHRSQLPRRERQRSGIPETEFLTAEAGIRHHLPSRNPPPRPARDHRPYHFRRGLGLAARSGRRSAWPGQCGVLQREFGIKFGFWFGGWDIIWCKQYHFVTCN</sequence>
<feature type="region of interest" description="Disordered" evidence="1">
    <location>
        <begin position="1"/>
        <end position="59"/>
    </location>
</feature>